<keyword evidence="3" id="KW-0238">DNA-binding</keyword>
<dbReference type="GO" id="GO:0006355">
    <property type="term" value="P:regulation of DNA-templated transcription"/>
    <property type="evidence" value="ECO:0007669"/>
    <property type="project" value="InterPro"/>
</dbReference>
<evidence type="ECO:0000313" key="3">
    <source>
        <dbReference type="EMBL" id="SUS08139.1"/>
    </source>
</evidence>
<accession>A0A380TKC5</accession>
<reference evidence="3" key="1">
    <citation type="submission" date="2018-07" db="EMBL/GenBank/DDBJ databases">
        <authorList>
            <person name="Quirk P.G."/>
            <person name="Krulwich T.A."/>
        </authorList>
    </citation>
    <scope>NUCLEOTIDE SEQUENCE</scope>
</reference>
<dbReference type="InterPro" id="IPR022789">
    <property type="entry name" value="ParD"/>
</dbReference>
<dbReference type="EMBL" id="UIDG01000545">
    <property type="protein sequence ID" value="SUS08139.1"/>
    <property type="molecule type" value="Genomic_DNA"/>
</dbReference>
<dbReference type="InterPro" id="IPR038296">
    <property type="entry name" value="ParD_sf"/>
</dbReference>
<dbReference type="SUPFAM" id="SSF47598">
    <property type="entry name" value="Ribbon-helix-helix"/>
    <property type="match status" value="1"/>
</dbReference>
<gene>
    <name evidence="3" type="ORF">DF3PB_590011</name>
</gene>
<evidence type="ECO:0000256" key="1">
    <source>
        <dbReference type="ARBA" id="ARBA00008580"/>
    </source>
</evidence>
<evidence type="ECO:0000256" key="2">
    <source>
        <dbReference type="ARBA" id="ARBA00022649"/>
    </source>
</evidence>
<protein>
    <submittedName>
        <fullName evidence="3">Putative Transcriptional regulators (CopG/Arc/MetJ DNA-binding domain)</fullName>
    </submittedName>
</protein>
<proteinExistence type="inferred from homology"/>
<dbReference type="Gene3D" id="6.10.10.120">
    <property type="entry name" value="Antitoxin ParD1-like"/>
    <property type="match status" value="1"/>
</dbReference>
<dbReference type="InterPro" id="IPR010985">
    <property type="entry name" value="Ribbon_hlx_hlx"/>
</dbReference>
<name>A0A380TKC5_9ZZZZ</name>
<organism evidence="3">
    <name type="scientific">metagenome</name>
    <dbReference type="NCBI Taxonomy" id="256318"/>
    <lineage>
        <taxon>unclassified sequences</taxon>
        <taxon>metagenomes</taxon>
    </lineage>
</organism>
<dbReference type="NCBIfam" id="TIGR02606">
    <property type="entry name" value="antidote_CC2985"/>
    <property type="match status" value="1"/>
</dbReference>
<dbReference type="Pfam" id="PF03693">
    <property type="entry name" value="ParD_antitoxin"/>
    <property type="match status" value="1"/>
</dbReference>
<dbReference type="PANTHER" id="PTHR36582">
    <property type="entry name" value="ANTITOXIN PARD"/>
    <property type="match status" value="1"/>
</dbReference>
<dbReference type="PANTHER" id="PTHR36582:SF2">
    <property type="entry name" value="ANTITOXIN PARD"/>
    <property type="match status" value="1"/>
</dbReference>
<comment type="similarity">
    <text evidence="1">Belongs to the ParD antitoxin family.</text>
</comment>
<sequence length="116" mass="12932">MAYYAIQPFRLVEDPRVPTRNIVLTVHQAELIERLVGSGRYQNASEVLREGLRLVESREAEEQARIAALRDAARVGIADIQAGHFRIFETPDALEHHLASVVDEAVADRSAQANSE</sequence>
<keyword evidence="2" id="KW-1277">Toxin-antitoxin system</keyword>
<dbReference type="AlphaFoldDB" id="A0A380TKC5"/>
<dbReference type="GO" id="GO:0003677">
    <property type="term" value="F:DNA binding"/>
    <property type="evidence" value="ECO:0007669"/>
    <property type="project" value="UniProtKB-KW"/>
</dbReference>